<dbReference type="EMBL" id="QGDI01000004">
    <property type="protein sequence ID" value="PWJ13507.1"/>
    <property type="molecule type" value="Genomic_DNA"/>
</dbReference>
<dbReference type="RefSeq" id="WP_109726130.1">
    <property type="nucleotide sequence ID" value="NZ_CACVSX010000025.1"/>
</dbReference>
<sequence>MDDKVVMNPIVADFCGLLESRSVPYELNDNDANMIRFRTKLPHHEVAPYVFIHFNPDNQALTLALNHTAKFTSVGLDLYQVINDFNADSESFGCKMYIEHNGELVVLTSAILAGKDPRDQMEDYLNVAIVSLDKYYGRISEIIKNSKKD</sequence>
<dbReference type="InterPro" id="IPR019660">
    <property type="entry name" value="Put_sensory_transdc_reg_YbjN"/>
</dbReference>
<proteinExistence type="predicted"/>
<dbReference type="OrthoDB" id="1821307at2"/>
<accession>A0A315Y0V3</accession>
<comment type="caution">
    <text evidence="1">The sequence shown here is derived from an EMBL/GenBank/DDBJ whole genome shotgun (WGS) entry which is preliminary data.</text>
</comment>
<gene>
    <name evidence="1" type="ORF">IE37_01312</name>
</gene>
<name>A0A315Y0V3_RUMFL</name>
<dbReference type="Proteomes" id="UP000245720">
    <property type="component" value="Unassembled WGS sequence"/>
</dbReference>
<dbReference type="AlphaFoldDB" id="A0A315Y0V3"/>
<reference evidence="1 2" key="1">
    <citation type="submission" date="2018-05" db="EMBL/GenBank/DDBJ databases">
        <title>The Hungate 1000. A catalogue of reference genomes from the rumen microbiome.</title>
        <authorList>
            <person name="Kelly W."/>
        </authorList>
    </citation>
    <scope>NUCLEOTIDE SEQUENCE [LARGE SCALE GENOMIC DNA]</scope>
    <source>
        <strain evidence="1 2">SAb67</strain>
    </source>
</reference>
<protein>
    <submittedName>
        <fullName evidence="1">Putative sensory transduction regulator</fullName>
    </submittedName>
</protein>
<evidence type="ECO:0000313" key="2">
    <source>
        <dbReference type="Proteomes" id="UP000245720"/>
    </source>
</evidence>
<evidence type="ECO:0000313" key="1">
    <source>
        <dbReference type="EMBL" id="PWJ13507.1"/>
    </source>
</evidence>
<dbReference type="Pfam" id="PF10722">
    <property type="entry name" value="YbjN"/>
    <property type="match status" value="1"/>
</dbReference>
<organism evidence="1 2">
    <name type="scientific">Ruminococcus flavefaciens</name>
    <dbReference type="NCBI Taxonomy" id="1265"/>
    <lineage>
        <taxon>Bacteria</taxon>
        <taxon>Bacillati</taxon>
        <taxon>Bacillota</taxon>
        <taxon>Clostridia</taxon>
        <taxon>Eubacteriales</taxon>
        <taxon>Oscillospiraceae</taxon>
        <taxon>Ruminococcus</taxon>
    </lineage>
</organism>